<dbReference type="GO" id="GO:0047355">
    <property type="term" value="F:CDP-glycerol glycerophosphotransferase activity"/>
    <property type="evidence" value="ECO:0007669"/>
    <property type="project" value="InterPro"/>
</dbReference>
<evidence type="ECO:0000259" key="8">
    <source>
        <dbReference type="Pfam" id="PF00535"/>
    </source>
</evidence>
<keyword evidence="3" id="KW-1003">Cell membrane</keyword>
<evidence type="ECO:0000256" key="7">
    <source>
        <dbReference type="SAM" id="MobiDB-lite"/>
    </source>
</evidence>
<reference evidence="9" key="2">
    <citation type="submission" date="2020-09" db="EMBL/GenBank/DDBJ databases">
        <authorList>
            <person name="Sun Q."/>
            <person name="Ohkuma M."/>
        </authorList>
    </citation>
    <scope>NUCLEOTIDE SEQUENCE</scope>
    <source>
        <strain evidence="9">JCM 4784</strain>
    </source>
</reference>
<evidence type="ECO:0000313" key="10">
    <source>
        <dbReference type="Proteomes" id="UP000608024"/>
    </source>
</evidence>
<evidence type="ECO:0000256" key="1">
    <source>
        <dbReference type="ARBA" id="ARBA00004202"/>
    </source>
</evidence>
<comment type="similarity">
    <text evidence="2">Belongs to the CDP-glycerol glycerophosphotransferase family.</text>
</comment>
<dbReference type="Pfam" id="PF04464">
    <property type="entry name" value="Glyphos_transf"/>
    <property type="match status" value="1"/>
</dbReference>
<feature type="region of interest" description="Disordered" evidence="7">
    <location>
        <begin position="711"/>
        <end position="738"/>
    </location>
</feature>
<dbReference type="EMBL" id="BNBT01000124">
    <property type="protein sequence ID" value="GHE82489.1"/>
    <property type="molecule type" value="Genomic_DNA"/>
</dbReference>
<dbReference type="InterPro" id="IPR001173">
    <property type="entry name" value="Glyco_trans_2-like"/>
</dbReference>
<name>A0A919A0T5_9ACTN</name>
<evidence type="ECO:0000256" key="5">
    <source>
        <dbReference type="ARBA" id="ARBA00022944"/>
    </source>
</evidence>
<reference evidence="9" key="1">
    <citation type="journal article" date="2014" name="Int. J. Syst. Evol. Microbiol.">
        <title>Complete genome sequence of Corynebacterium casei LMG S-19264T (=DSM 44701T), isolated from a smear-ripened cheese.</title>
        <authorList>
            <consortium name="US DOE Joint Genome Institute (JGI-PGF)"/>
            <person name="Walter F."/>
            <person name="Albersmeier A."/>
            <person name="Kalinowski J."/>
            <person name="Ruckert C."/>
        </authorList>
    </citation>
    <scope>NUCLEOTIDE SEQUENCE</scope>
    <source>
        <strain evidence="9">JCM 4784</strain>
    </source>
</reference>
<dbReference type="Gene3D" id="3.90.550.10">
    <property type="entry name" value="Spore Coat Polysaccharide Biosynthesis Protein SpsA, Chain A"/>
    <property type="match status" value="1"/>
</dbReference>
<keyword evidence="6" id="KW-0472">Membrane</keyword>
<dbReference type="SUPFAM" id="SSF53448">
    <property type="entry name" value="Nucleotide-diphospho-sugar transferases"/>
    <property type="match status" value="1"/>
</dbReference>
<proteinExistence type="inferred from homology"/>
<feature type="domain" description="Glycosyltransferase 2-like" evidence="8">
    <location>
        <begin position="5"/>
        <end position="132"/>
    </location>
</feature>
<dbReference type="Proteomes" id="UP000608024">
    <property type="component" value="Unassembled WGS sequence"/>
</dbReference>
<dbReference type="GO" id="GO:0016758">
    <property type="term" value="F:hexosyltransferase activity"/>
    <property type="evidence" value="ECO:0007669"/>
    <property type="project" value="UniProtKB-ARBA"/>
</dbReference>
<evidence type="ECO:0000256" key="3">
    <source>
        <dbReference type="ARBA" id="ARBA00022475"/>
    </source>
</evidence>
<evidence type="ECO:0000256" key="4">
    <source>
        <dbReference type="ARBA" id="ARBA00022679"/>
    </source>
</evidence>
<feature type="compositionally biased region" description="Pro residues" evidence="7">
    <location>
        <begin position="714"/>
        <end position="723"/>
    </location>
</feature>
<gene>
    <name evidence="9" type="ORF">GCM10018785_58170</name>
</gene>
<organism evidence="9 10">
    <name type="scientific">Streptomyces longispororuber</name>
    <dbReference type="NCBI Taxonomy" id="68230"/>
    <lineage>
        <taxon>Bacteria</taxon>
        <taxon>Bacillati</taxon>
        <taxon>Actinomycetota</taxon>
        <taxon>Actinomycetes</taxon>
        <taxon>Kitasatosporales</taxon>
        <taxon>Streptomycetaceae</taxon>
        <taxon>Streptomyces</taxon>
    </lineage>
</organism>
<dbReference type="GO" id="GO:0005886">
    <property type="term" value="C:plasma membrane"/>
    <property type="evidence" value="ECO:0007669"/>
    <property type="project" value="UniProtKB-SubCell"/>
</dbReference>
<evidence type="ECO:0000313" key="9">
    <source>
        <dbReference type="EMBL" id="GHE82489.1"/>
    </source>
</evidence>
<keyword evidence="10" id="KW-1185">Reference proteome</keyword>
<dbReference type="Pfam" id="PF00535">
    <property type="entry name" value="Glycos_transf_2"/>
    <property type="match status" value="1"/>
</dbReference>
<evidence type="ECO:0000256" key="2">
    <source>
        <dbReference type="ARBA" id="ARBA00010488"/>
    </source>
</evidence>
<sequence length="738" mass="81066">MPRFSVIVPAFQVQAYLPACLTSVLEQSCTDWELIAVDDRSPDGCGAVVDEFAARDPRVHAVHLHEHGGPGRARNAGMEHATGDYLVFLDGDDTLAPGALQAIADRLKETAEPDVLVYGHERVDRTGERVRHRLAPLLTEEGPAPFALADRPGLLRLPPVAWNKAHRRAFVERLGLTFPPGGYEDVAWTYPLLVSADSVATLDRVCVRHRQRRHGSAPFALSDTFGIFDVFEQYARVFAFLDGRPGQAERWRGPVFRRMVDHLLAIHGGPARLPRGSRAAFLRAARVHYRRFHVPGARPLPGTRLRHALVRLGSHRLYGALRAVRRAGAGARRGAAGALGRVRGALLRLHYRLQRRLPVRADLAVFTAGDGRGYGGDPGALEAAFREHAPHVRTAWLAPPALHHTVPAGTRRLVPGTAAYWTALARAAYLVSDAGLDPRLVKRPGQVVVRCHRGSPLGHEGVDLLERPAAACRTDVAALLRDADTWDYVLSPSRHATLAWQRAYPAGYTTLEYGCPRNDRYQRATSADVARLRESLGVAPGTTAILYAPEYRDYRRTQRLGVDLELLLRRLGPRFTVLVHAPHADAEPLPAHLAGRCLDVSGEGDPGRLCLAADALVTDFSPLMFDYANLDRPVVLYADDWEAYEAARGTYFDVRAFPPGAVARGEDELADIFASGHWRGSRSTQLRRAFRDRFCPYDDGAAAHRAVHRLLQGPRPPAPPVTPLPHRHPAPAAGPPEA</sequence>
<accession>A0A919A0T5</accession>
<keyword evidence="5" id="KW-0777">Teichoic acid biosynthesis</keyword>
<dbReference type="InterPro" id="IPR007554">
    <property type="entry name" value="Glycerophosphate_synth"/>
</dbReference>
<dbReference type="Gene3D" id="3.40.50.12580">
    <property type="match status" value="1"/>
</dbReference>
<dbReference type="AlphaFoldDB" id="A0A919A0T5"/>
<comment type="caution">
    <text evidence="9">The sequence shown here is derived from an EMBL/GenBank/DDBJ whole genome shotgun (WGS) entry which is preliminary data.</text>
</comment>
<dbReference type="InterPro" id="IPR043149">
    <property type="entry name" value="TagF_N"/>
</dbReference>
<dbReference type="InterPro" id="IPR043148">
    <property type="entry name" value="TagF_C"/>
</dbReference>
<protein>
    <submittedName>
        <fullName evidence="9">Glycosyl transferase</fullName>
    </submittedName>
</protein>
<comment type="subcellular location">
    <subcellularLocation>
        <location evidence="1">Cell membrane</location>
        <topology evidence="1">Peripheral membrane protein</topology>
    </subcellularLocation>
</comment>
<dbReference type="SUPFAM" id="SSF53756">
    <property type="entry name" value="UDP-Glycosyltransferase/glycogen phosphorylase"/>
    <property type="match status" value="1"/>
</dbReference>
<dbReference type="InterPro" id="IPR029044">
    <property type="entry name" value="Nucleotide-diphossugar_trans"/>
</dbReference>
<dbReference type="RefSeq" id="WP_190139076.1">
    <property type="nucleotide sequence ID" value="NZ_BNBT01000124.1"/>
</dbReference>
<dbReference type="Gene3D" id="3.40.50.11820">
    <property type="match status" value="1"/>
</dbReference>
<keyword evidence="4 9" id="KW-0808">Transferase</keyword>
<dbReference type="CDD" id="cd00761">
    <property type="entry name" value="Glyco_tranf_GTA_type"/>
    <property type="match status" value="1"/>
</dbReference>
<evidence type="ECO:0000256" key="6">
    <source>
        <dbReference type="ARBA" id="ARBA00023136"/>
    </source>
</evidence>
<dbReference type="PANTHER" id="PTHR22916:SF3">
    <property type="entry name" value="UDP-GLCNAC:BETAGAL BETA-1,3-N-ACETYLGLUCOSAMINYLTRANSFERASE-LIKE PROTEIN 1"/>
    <property type="match status" value="1"/>
</dbReference>
<dbReference type="PANTHER" id="PTHR22916">
    <property type="entry name" value="GLYCOSYLTRANSFERASE"/>
    <property type="match status" value="1"/>
</dbReference>
<dbReference type="GO" id="GO:0019350">
    <property type="term" value="P:teichoic acid biosynthetic process"/>
    <property type="evidence" value="ECO:0007669"/>
    <property type="project" value="UniProtKB-KW"/>
</dbReference>
<dbReference type="FunFam" id="3.90.550.10:FF:000196">
    <property type="entry name" value="Glycosyl transferase"/>
    <property type="match status" value="1"/>
</dbReference>